<evidence type="ECO:0000313" key="3">
    <source>
        <dbReference type="Proteomes" id="UP000507245"/>
    </source>
</evidence>
<reference evidence="3" key="1">
    <citation type="journal article" date="2020" name="Genome Biol.">
        <title>Gamete binning: chromosome-level and haplotype-resolved genome assembly enabled by high-throughput single-cell sequencing of gamete genomes.</title>
        <authorList>
            <person name="Campoy J.A."/>
            <person name="Sun H."/>
            <person name="Goel M."/>
            <person name="Jiao W.-B."/>
            <person name="Folz-Donahue K."/>
            <person name="Wang N."/>
            <person name="Rubio M."/>
            <person name="Liu C."/>
            <person name="Kukat C."/>
            <person name="Ruiz D."/>
            <person name="Huettel B."/>
            <person name="Schneeberger K."/>
        </authorList>
    </citation>
    <scope>NUCLEOTIDE SEQUENCE [LARGE SCALE GENOMIC DNA]</scope>
    <source>
        <strain evidence="3">cv. Rojo Pasion</strain>
    </source>
</reference>
<sequence length="63" mass="7251">MGKQQVSVDGIQKEQKHKLNPDKDLVVNKDGISYNTRLIMTHHRSTLPEKSTSKMAKKEKLDF</sequence>
<dbReference type="EMBL" id="CAEKKB010000007">
    <property type="protein sequence ID" value="CAB4318418.1"/>
    <property type="molecule type" value="Genomic_DNA"/>
</dbReference>
<keyword evidence="3" id="KW-1185">Reference proteome</keyword>
<organism evidence="2 3">
    <name type="scientific">Prunus armeniaca</name>
    <name type="common">Apricot</name>
    <name type="synonym">Armeniaca vulgaris</name>
    <dbReference type="NCBI Taxonomy" id="36596"/>
    <lineage>
        <taxon>Eukaryota</taxon>
        <taxon>Viridiplantae</taxon>
        <taxon>Streptophyta</taxon>
        <taxon>Embryophyta</taxon>
        <taxon>Tracheophyta</taxon>
        <taxon>Spermatophyta</taxon>
        <taxon>Magnoliopsida</taxon>
        <taxon>eudicotyledons</taxon>
        <taxon>Gunneridae</taxon>
        <taxon>Pentapetalae</taxon>
        <taxon>rosids</taxon>
        <taxon>fabids</taxon>
        <taxon>Rosales</taxon>
        <taxon>Rosaceae</taxon>
        <taxon>Amygdaloideae</taxon>
        <taxon>Amygdaleae</taxon>
        <taxon>Prunus</taxon>
    </lineage>
</organism>
<accession>A0A6J5Y4M1</accession>
<name>A0A6J5Y4M1_PRUAR</name>
<evidence type="ECO:0000313" key="2">
    <source>
        <dbReference type="EMBL" id="CAB4318418.1"/>
    </source>
</evidence>
<dbReference type="Proteomes" id="UP000507245">
    <property type="component" value="Unassembled WGS sequence"/>
</dbReference>
<gene>
    <name evidence="2" type="ORF">ORAREDHAP_LOCUS45474</name>
</gene>
<feature type="region of interest" description="Disordered" evidence="1">
    <location>
        <begin position="1"/>
        <end position="21"/>
    </location>
</feature>
<dbReference type="AlphaFoldDB" id="A0A6J5Y4M1"/>
<protein>
    <submittedName>
        <fullName evidence="2">Uncharacterized protein</fullName>
    </submittedName>
</protein>
<feature type="compositionally biased region" description="Basic and acidic residues" evidence="1">
    <location>
        <begin position="11"/>
        <end position="21"/>
    </location>
</feature>
<evidence type="ECO:0000256" key="1">
    <source>
        <dbReference type="SAM" id="MobiDB-lite"/>
    </source>
</evidence>
<proteinExistence type="predicted"/>